<dbReference type="PROSITE" id="PS51257">
    <property type="entry name" value="PROKAR_LIPOPROTEIN"/>
    <property type="match status" value="1"/>
</dbReference>
<evidence type="ECO:0000256" key="6">
    <source>
        <dbReference type="SAM" id="MobiDB-lite"/>
    </source>
</evidence>
<dbReference type="InParanoid" id="E0VT74"/>
<protein>
    <recommendedName>
        <fullName evidence="8">Major facilitator superfamily associated domain-containing protein</fullName>
    </recommendedName>
</protein>
<feature type="transmembrane region" description="Helical" evidence="7">
    <location>
        <begin position="482"/>
        <end position="503"/>
    </location>
</feature>
<dbReference type="CTD" id="8230118"/>
<dbReference type="Gene3D" id="1.20.1250.20">
    <property type="entry name" value="MFS general substrate transporter like domains"/>
    <property type="match status" value="1"/>
</dbReference>
<feature type="transmembrane region" description="Helical" evidence="7">
    <location>
        <begin position="543"/>
        <end position="561"/>
    </location>
</feature>
<proteinExistence type="inferred from homology"/>
<evidence type="ECO:0000256" key="2">
    <source>
        <dbReference type="ARBA" id="ARBA00005241"/>
    </source>
</evidence>
<comment type="subcellular location">
    <subcellularLocation>
        <location evidence="1">Membrane</location>
        <topology evidence="1">Multi-pass membrane protein</topology>
    </subcellularLocation>
</comment>
<organism>
    <name type="scientific">Pediculus humanus subsp. corporis</name>
    <name type="common">Body louse</name>
    <dbReference type="NCBI Taxonomy" id="121224"/>
    <lineage>
        <taxon>Eukaryota</taxon>
        <taxon>Metazoa</taxon>
        <taxon>Ecdysozoa</taxon>
        <taxon>Arthropoda</taxon>
        <taxon>Hexapoda</taxon>
        <taxon>Insecta</taxon>
        <taxon>Pterygota</taxon>
        <taxon>Neoptera</taxon>
        <taxon>Paraneoptera</taxon>
        <taxon>Psocodea</taxon>
        <taxon>Troctomorpha</taxon>
        <taxon>Phthiraptera</taxon>
        <taxon>Anoplura</taxon>
        <taxon>Pediculidae</taxon>
        <taxon>Pediculus</taxon>
    </lineage>
</organism>
<dbReference type="PANTHER" id="PTHR16172:SF27">
    <property type="entry name" value="FI19426P1"/>
    <property type="match status" value="1"/>
</dbReference>
<reference evidence="10" key="3">
    <citation type="submission" date="2020-05" db="UniProtKB">
        <authorList>
            <consortium name="EnsemblMetazoa"/>
        </authorList>
    </citation>
    <scope>IDENTIFICATION</scope>
    <source>
        <strain evidence="10">USDA</strain>
    </source>
</reference>
<evidence type="ECO:0000256" key="4">
    <source>
        <dbReference type="ARBA" id="ARBA00022989"/>
    </source>
</evidence>
<dbReference type="InterPro" id="IPR024989">
    <property type="entry name" value="MFS_assoc_dom"/>
</dbReference>
<feature type="transmembrane region" description="Helical" evidence="7">
    <location>
        <begin position="605"/>
        <end position="628"/>
    </location>
</feature>
<reference evidence="9" key="1">
    <citation type="submission" date="2007-04" db="EMBL/GenBank/DDBJ databases">
        <title>Annotation of Pediculus humanus corporis strain USDA.</title>
        <authorList>
            <person name="Kirkness E."/>
            <person name="Hannick L."/>
            <person name="Hass B."/>
            <person name="Bruggner R."/>
            <person name="Lawson D."/>
            <person name="Bidwell S."/>
            <person name="Joardar V."/>
            <person name="Caler E."/>
            <person name="Walenz B."/>
            <person name="Inman J."/>
            <person name="Schobel S."/>
            <person name="Galinsky K."/>
            <person name="Amedeo P."/>
            <person name="Strausberg R."/>
        </authorList>
    </citation>
    <scope>NUCLEOTIDE SEQUENCE</scope>
    <source>
        <strain evidence="9">USDA</strain>
    </source>
</reference>
<dbReference type="FunCoup" id="E0VT74">
    <property type="interactions" value="39"/>
</dbReference>
<dbReference type="GeneID" id="8230118"/>
<keyword evidence="3 7" id="KW-0812">Transmembrane</keyword>
<evidence type="ECO:0000259" key="8">
    <source>
        <dbReference type="Pfam" id="PF12832"/>
    </source>
</evidence>
<sequence length="694" mass="77802">MSVEKISLNSLRTFLFFIFGGAGCWLPFVSLHLKSTGLTTDEIRLISYVSPLFATLGPIFVGPLIDYLSKRKKNDGGKRSSSKSDRNAYVRTVLSITILLSAVFYCLLLSVSNVDKSNVREQEASFVCNENGAVLVQEKCNQLNCFQYKSDYHDGMATLSNCKFDCDLPINYGYLDKPPESGDIEENKNGIVTTTKVPATTTQRITSRPRSIRPEIDISNLDDFFGSEPNDDYDDDGSGEDSEFHWNKKSRQKRDSFGNSGFSLEESPHICYDRLTGSKSSRTCYVFTPDSAAFNVSVRVKSFHEDNQYCNYPLGSNFTCRIPPGLDKPKDMCKVVCNLEKLYSSQGILPQSQCDQSLNDPTMTFWTYLTFRTFGDLFFAASVSVLFGATIMAAGEEAGREFILPSLSYGLFATIIGYLYSDDMSPIFSENIPNFFLGIVGYGIFTVFALLVLIFATNMCIEPPDWWKNNKNAQIRRHRSEFYAILLVLLLLGMLWGPIYFHVPWHLTAESGLELYVGCAAATGALLSVPFVWKAFKIVDYCGFSNILIGAFTIYILRYTGLLFIDYPWVLCGINGFEVITLCLMLFSAVFYIRHLVPKSLTFTSLAFAVAFHFCLGGGLGCLVSSFLSPTDYELETNYQNVTKSDFSFTDGDEFKGPYHLVYCSYGYIENGRKSSPERIFQTVVSSFAGRDIT</sequence>
<dbReference type="SUPFAM" id="SSF103473">
    <property type="entry name" value="MFS general substrate transporter"/>
    <property type="match status" value="2"/>
</dbReference>
<evidence type="ECO:0000313" key="9">
    <source>
        <dbReference type="EMBL" id="EEB16580.1"/>
    </source>
</evidence>
<keyword evidence="5 7" id="KW-0472">Membrane</keyword>
<feature type="transmembrane region" description="Helical" evidence="7">
    <location>
        <begin position="88"/>
        <end position="111"/>
    </location>
</feature>
<dbReference type="InterPro" id="IPR051717">
    <property type="entry name" value="MFS_MFSD6"/>
</dbReference>
<dbReference type="PANTHER" id="PTHR16172">
    <property type="entry name" value="MAJOR FACILITATOR SUPERFAMILY DOMAIN-CONTAINING PROTEIN 6-LIKE"/>
    <property type="match status" value="1"/>
</dbReference>
<reference evidence="9" key="2">
    <citation type="submission" date="2007-04" db="EMBL/GenBank/DDBJ databases">
        <title>The genome of the human body louse.</title>
        <authorList>
            <consortium name="The Human Body Louse Genome Consortium"/>
            <person name="Kirkness E."/>
            <person name="Walenz B."/>
            <person name="Hass B."/>
            <person name="Bruggner R."/>
            <person name="Strausberg R."/>
        </authorList>
    </citation>
    <scope>NUCLEOTIDE SEQUENCE</scope>
    <source>
        <strain evidence="9">USDA</strain>
    </source>
</reference>
<evidence type="ECO:0000256" key="7">
    <source>
        <dbReference type="SAM" id="Phobius"/>
    </source>
</evidence>
<dbReference type="STRING" id="121224.E0VT74"/>
<dbReference type="KEGG" id="phu:Phum_PHUM427840"/>
<feature type="transmembrane region" description="Helical" evidence="7">
    <location>
        <begin position="515"/>
        <end position="536"/>
    </location>
</feature>
<evidence type="ECO:0000313" key="11">
    <source>
        <dbReference type="Proteomes" id="UP000009046"/>
    </source>
</evidence>
<dbReference type="EMBL" id="AAZO01005228">
    <property type="status" value="NOT_ANNOTATED_CDS"/>
    <property type="molecule type" value="Genomic_DNA"/>
</dbReference>
<dbReference type="EnsemblMetazoa" id="PHUM427840-RA">
    <property type="protein sequence ID" value="PHUM427840-PA"/>
    <property type="gene ID" value="PHUM427840"/>
</dbReference>
<evidence type="ECO:0000313" key="10">
    <source>
        <dbReference type="EnsemblMetazoa" id="PHUM427840-PA"/>
    </source>
</evidence>
<feature type="transmembrane region" description="Helical" evidence="7">
    <location>
        <begin position="402"/>
        <end position="420"/>
    </location>
</feature>
<dbReference type="GO" id="GO:0016020">
    <property type="term" value="C:membrane"/>
    <property type="evidence" value="ECO:0007669"/>
    <property type="project" value="UniProtKB-SubCell"/>
</dbReference>
<feature type="compositionally biased region" description="Acidic residues" evidence="6">
    <location>
        <begin position="229"/>
        <end position="241"/>
    </location>
</feature>
<feature type="transmembrane region" description="Helical" evidence="7">
    <location>
        <begin position="12"/>
        <end position="33"/>
    </location>
</feature>
<feature type="region of interest" description="Disordered" evidence="6">
    <location>
        <begin position="220"/>
        <end position="260"/>
    </location>
</feature>
<dbReference type="AlphaFoldDB" id="E0VT74"/>
<keyword evidence="11" id="KW-1185">Reference proteome</keyword>
<dbReference type="Pfam" id="PF12832">
    <property type="entry name" value="MFS_1_like"/>
    <property type="match status" value="1"/>
</dbReference>
<dbReference type="EMBL" id="DS235760">
    <property type="protein sequence ID" value="EEB16580.1"/>
    <property type="molecule type" value="Genomic_DNA"/>
</dbReference>
<feature type="transmembrane region" description="Helical" evidence="7">
    <location>
        <begin position="435"/>
        <end position="461"/>
    </location>
</feature>
<feature type="domain" description="Major facilitator superfamily associated" evidence="8">
    <location>
        <begin position="10"/>
        <end position="627"/>
    </location>
</feature>
<evidence type="ECO:0000256" key="5">
    <source>
        <dbReference type="ARBA" id="ARBA00023136"/>
    </source>
</evidence>
<accession>E0VT74</accession>
<keyword evidence="4 7" id="KW-1133">Transmembrane helix</keyword>
<gene>
    <name evidence="10" type="primary">8230118</name>
    <name evidence="9" type="ORF">Phum_PHUM427840</name>
</gene>
<comment type="similarity">
    <text evidence="2">Belongs to the major facilitator superfamily. MFSD6 family.</text>
</comment>
<dbReference type="InterPro" id="IPR036259">
    <property type="entry name" value="MFS_trans_sf"/>
</dbReference>
<feature type="transmembrane region" description="Helical" evidence="7">
    <location>
        <begin position="567"/>
        <end position="593"/>
    </location>
</feature>
<dbReference type="OMA" id="LCASQMP"/>
<evidence type="ECO:0000256" key="1">
    <source>
        <dbReference type="ARBA" id="ARBA00004141"/>
    </source>
</evidence>
<dbReference type="RefSeq" id="XP_002429318.1">
    <property type="nucleotide sequence ID" value="XM_002429273.1"/>
</dbReference>
<feature type="transmembrane region" description="Helical" evidence="7">
    <location>
        <begin position="45"/>
        <end position="68"/>
    </location>
</feature>
<dbReference type="eggNOG" id="KOG3762">
    <property type="taxonomic scope" value="Eukaryota"/>
</dbReference>
<dbReference type="HOGENOM" id="CLU_449208_0_0_1"/>
<feature type="transmembrane region" description="Helical" evidence="7">
    <location>
        <begin position="377"/>
        <end position="395"/>
    </location>
</feature>
<name>E0VT74_PEDHC</name>
<dbReference type="OrthoDB" id="6414167at2759"/>
<dbReference type="Proteomes" id="UP000009046">
    <property type="component" value="Unassembled WGS sequence"/>
</dbReference>
<dbReference type="VEuPathDB" id="VectorBase:PHUM427840"/>
<evidence type="ECO:0000256" key="3">
    <source>
        <dbReference type="ARBA" id="ARBA00022692"/>
    </source>
</evidence>
<dbReference type="EMBL" id="AAZO01005229">
    <property type="status" value="NOT_ANNOTATED_CDS"/>
    <property type="molecule type" value="Genomic_DNA"/>
</dbReference>